<comment type="function">
    <text evidence="5">Part of the ABC transporter complex HmuTUV involved in hemin import. Responsible for energy coupling to the transport system.</text>
</comment>
<dbReference type="SMART" id="SM00382">
    <property type="entry name" value="AAA"/>
    <property type="match status" value="1"/>
</dbReference>
<evidence type="ECO:0000256" key="3">
    <source>
        <dbReference type="ARBA" id="ARBA00022840"/>
    </source>
</evidence>
<keyword evidence="2" id="KW-0547">Nucleotide-binding</keyword>
<dbReference type="CDD" id="cd03214">
    <property type="entry name" value="ABC_Iron-Siderophores_B12_Hemin"/>
    <property type="match status" value="1"/>
</dbReference>
<dbReference type="PANTHER" id="PTHR42794">
    <property type="entry name" value="HEMIN IMPORT ATP-BINDING PROTEIN HMUV"/>
    <property type="match status" value="1"/>
</dbReference>
<sequence>MSLMLDNVSVVHDGRSLLDGVSLTLSPGEMIAVIGPNGAGKTTLMRVAAGLLAPSSGHVTLDGTPLHRFSPASLAARRAMLTQDQSLDARFSVVELVRFGVQARGSSRVSLDALVARTLEEVGLAAFSERDITSLSGGERQRAHLARILVQLRWHGHEGYLLLDEPVSAQDIARQGQVLSLARAYTGKNGVCNDGKAGGNGCLAILHDLNWAAAFADRVVVLARGRIYDAGPPEDVITPSMLQDVFGLTDVVPGCHRETGRPFLLPHDLVSPRSS</sequence>
<proteinExistence type="predicted"/>
<reference evidence="7 8" key="2">
    <citation type="journal article" date="2014" name="PLoS ONE">
        <title>Evolution of mitochondria reconstructed from the energy metabolism of living bacteria.</title>
        <authorList>
            <person name="Degli Esposti M."/>
            <person name="Chouaia B."/>
            <person name="Comandatore F."/>
            <person name="Crotti E."/>
            <person name="Sassera D."/>
            <person name="Lievens P.M."/>
            <person name="Daffonchio D."/>
            <person name="Bandi C."/>
        </authorList>
    </citation>
    <scope>NUCLEOTIDE SEQUENCE [LARGE SCALE GENOMIC DNA]</scope>
    <source>
        <strain evidence="7 8">SF2.1</strain>
    </source>
</reference>
<evidence type="ECO:0000256" key="2">
    <source>
        <dbReference type="ARBA" id="ARBA00022741"/>
    </source>
</evidence>
<evidence type="ECO:0000313" key="8">
    <source>
        <dbReference type="Proteomes" id="UP000027583"/>
    </source>
</evidence>
<organism evidence="7 8">
    <name type="scientific">Asaia bogorensis</name>
    <dbReference type="NCBI Taxonomy" id="91915"/>
    <lineage>
        <taxon>Bacteria</taxon>
        <taxon>Pseudomonadati</taxon>
        <taxon>Pseudomonadota</taxon>
        <taxon>Alphaproteobacteria</taxon>
        <taxon>Acetobacterales</taxon>
        <taxon>Acetobacteraceae</taxon>
        <taxon>Asaia</taxon>
    </lineage>
</organism>
<dbReference type="InterPro" id="IPR003593">
    <property type="entry name" value="AAA+_ATPase"/>
</dbReference>
<dbReference type="Pfam" id="PF00005">
    <property type="entry name" value="ABC_tran"/>
    <property type="match status" value="1"/>
</dbReference>
<dbReference type="EMBL" id="CBLX010000001">
    <property type="protein sequence ID" value="CDG38072.1"/>
    <property type="molecule type" value="Genomic_DNA"/>
</dbReference>
<evidence type="ECO:0000256" key="1">
    <source>
        <dbReference type="ARBA" id="ARBA00022448"/>
    </source>
</evidence>
<dbReference type="PROSITE" id="PS50893">
    <property type="entry name" value="ABC_TRANSPORTER_2"/>
    <property type="match status" value="1"/>
</dbReference>
<dbReference type="GO" id="GO:0005524">
    <property type="term" value="F:ATP binding"/>
    <property type="evidence" value="ECO:0007669"/>
    <property type="project" value="UniProtKB-KW"/>
</dbReference>
<evidence type="ECO:0000256" key="4">
    <source>
        <dbReference type="ARBA" id="ARBA00022967"/>
    </source>
</evidence>
<dbReference type="InterPro" id="IPR003439">
    <property type="entry name" value="ABC_transporter-like_ATP-bd"/>
</dbReference>
<dbReference type="AlphaFoldDB" id="A0A060QH01"/>
<accession>A0A060QH01</accession>
<evidence type="ECO:0000313" key="7">
    <source>
        <dbReference type="EMBL" id="CDG38072.1"/>
    </source>
</evidence>
<keyword evidence="4" id="KW-1278">Translocase</keyword>
<reference evidence="7 8" key="1">
    <citation type="journal article" date="2014" name="Genome Biol. Evol.">
        <title>Acetic acid bacteria genomes reveal functional traits for adaptation to life in insect guts.</title>
        <authorList>
            <person name="Chouaia B."/>
            <person name="Gaiarsa S."/>
            <person name="Crotti E."/>
            <person name="Comandatore F."/>
            <person name="Degli Esposti M."/>
            <person name="Ricci I."/>
            <person name="Alma A."/>
            <person name="Favia G."/>
            <person name="Bandi C."/>
            <person name="Daffonchio D."/>
        </authorList>
    </citation>
    <scope>NUCLEOTIDE SEQUENCE [LARGE SCALE GENOMIC DNA]</scope>
    <source>
        <strain evidence="7 8">SF2.1</strain>
    </source>
</reference>
<dbReference type="Proteomes" id="UP000027583">
    <property type="component" value="Unassembled WGS sequence"/>
</dbReference>
<dbReference type="SUPFAM" id="SSF52540">
    <property type="entry name" value="P-loop containing nucleoside triphosphate hydrolases"/>
    <property type="match status" value="1"/>
</dbReference>
<dbReference type="Gene3D" id="3.40.50.300">
    <property type="entry name" value="P-loop containing nucleotide triphosphate hydrolases"/>
    <property type="match status" value="1"/>
</dbReference>
<evidence type="ECO:0000256" key="5">
    <source>
        <dbReference type="ARBA" id="ARBA00037066"/>
    </source>
</evidence>
<evidence type="ECO:0000259" key="6">
    <source>
        <dbReference type="PROSITE" id="PS50893"/>
    </source>
</evidence>
<name>A0A060QH01_9PROT</name>
<keyword evidence="1" id="KW-0813">Transport</keyword>
<dbReference type="InterPro" id="IPR027417">
    <property type="entry name" value="P-loop_NTPase"/>
</dbReference>
<feature type="domain" description="ABC transporter" evidence="6">
    <location>
        <begin position="3"/>
        <end position="249"/>
    </location>
</feature>
<comment type="caution">
    <text evidence="7">The sequence shown here is derived from an EMBL/GenBank/DDBJ whole genome shotgun (WGS) entry which is preliminary data.</text>
</comment>
<protein>
    <submittedName>
        <fullName evidence="7">ABC-type hemin transport system, ATPase component</fullName>
    </submittedName>
</protein>
<dbReference type="PANTHER" id="PTHR42794:SF1">
    <property type="entry name" value="HEMIN IMPORT ATP-BINDING PROTEIN HMUV"/>
    <property type="match status" value="1"/>
</dbReference>
<gene>
    <name evidence="7" type="ORF">ASAP_0027</name>
</gene>
<keyword evidence="3" id="KW-0067">ATP-binding</keyword>
<dbReference type="GO" id="GO:0016887">
    <property type="term" value="F:ATP hydrolysis activity"/>
    <property type="evidence" value="ECO:0007669"/>
    <property type="project" value="InterPro"/>
</dbReference>
<dbReference type="eggNOG" id="COG1120">
    <property type="taxonomic scope" value="Bacteria"/>
</dbReference>